<proteinExistence type="predicted"/>
<evidence type="ECO:0000313" key="1">
    <source>
        <dbReference type="EMBL" id="TWW76515.1"/>
    </source>
</evidence>
<dbReference type="AlphaFoldDB" id="A0A5C6PAW5"/>
<gene>
    <name evidence="1" type="ORF">D4764_13G0011770</name>
</gene>
<reference evidence="1 2" key="1">
    <citation type="submission" date="2019-04" db="EMBL/GenBank/DDBJ databases">
        <title>Chromosome genome assembly for Takifugu flavidus.</title>
        <authorList>
            <person name="Xiao S."/>
        </authorList>
    </citation>
    <scope>NUCLEOTIDE SEQUENCE [LARGE SCALE GENOMIC DNA]</scope>
    <source>
        <strain evidence="1">HTHZ2018</strain>
        <tissue evidence="1">Muscle</tissue>
    </source>
</reference>
<keyword evidence="2" id="KW-1185">Reference proteome</keyword>
<evidence type="ECO:0000313" key="2">
    <source>
        <dbReference type="Proteomes" id="UP000324091"/>
    </source>
</evidence>
<accession>A0A5C6PAW5</accession>
<protein>
    <submittedName>
        <fullName evidence="1">Uncharacterized protein</fullName>
    </submittedName>
</protein>
<comment type="caution">
    <text evidence="1">The sequence shown here is derived from an EMBL/GenBank/DDBJ whole genome shotgun (WGS) entry which is preliminary data.</text>
</comment>
<name>A0A5C6PAW5_9TELE</name>
<organism evidence="1 2">
    <name type="scientific">Takifugu flavidus</name>
    <name type="common">sansaifugu</name>
    <dbReference type="NCBI Taxonomy" id="433684"/>
    <lineage>
        <taxon>Eukaryota</taxon>
        <taxon>Metazoa</taxon>
        <taxon>Chordata</taxon>
        <taxon>Craniata</taxon>
        <taxon>Vertebrata</taxon>
        <taxon>Euteleostomi</taxon>
        <taxon>Actinopterygii</taxon>
        <taxon>Neopterygii</taxon>
        <taxon>Teleostei</taxon>
        <taxon>Neoteleostei</taxon>
        <taxon>Acanthomorphata</taxon>
        <taxon>Eupercaria</taxon>
        <taxon>Tetraodontiformes</taxon>
        <taxon>Tetradontoidea</taxon>
        <taxon>Tetraodontidae</taxon>
        <taxon>Takifugu</taxon>
    </lineage>
</organism>
<dbReference type="Proteomes" id="UP000324091">
    <property type="component" value="Chromosome 13"/>
</dbReference>
<dbReference type="EMBL" id="RHFK02000005">
    <property type="protein sequence ID" value="TWW76515.1"/>
    <property type="molecule type" value="Genomic_DNA"/>
</dbReference>
<sequence>MVSIPENYPQQLKTNIDLEKAGLQFISFLELQETVCDNTAKNRQSPGADVEGCWIQREMERKQQREKWVQVMMKARRRRRRWWRKQLIWWRTLSSVILAEGQR</sequence>